<gene>
    <name evidence="2" type="ORF">GPM918_LOCUS12059</name>
    <name evidence="1" type="ORF">OVA965_LOCUS9098</name>
    <name evidence="4" type="ORF">SRO942_LOCUS12060</name>
    <name evidence="3" type="ORF">TMI583_LOCUS9092</name>
</gene>
<dbReference type="OrthoDB" id="5377144at2759"/>
<proteinExistence type="predicted"/>
<keyword evidence="5" id="KW-1185">Reference proteome</keyword>
<dbReference type="PRINTS" id="PR01854">
    <property type="entry name" value="BR22PROTEIN"/>
</dbReference>
<evidence type="ECO:0008006" key="6">
    <source>
        <dbReference type="Google" id="ProtNLM"/>
    </source>
</evidence>
<evidence type="ECO:0000313" key="3">
    <source>
        <dbReference type="EMBL" id="CAF3672781.1"/>
    </source>
</evidence>
<dbReference type="Proteomes" id="UP000677228">
    <property type="component" value="Unassembled WGS sequence"/>
</dbReference>
<dbReference type="EMBL" id="CAJOBA010003170">
    <property type="protein sequence ID" value="CAF3672781.1"/>
    <property type="molecule type" value="Genomic_DNA"/>
</dbReference>
<dbReference type="Pfam" id="PF08524">
    <property type="entry name" value="rRNA_processing"/>
    <property type="match status" value="1"/>
</dbReference>
<dbReference type="AlphaFoldDB" id="A0A814E610"/>
<dbReference type="PANTHER" id="PTHR15657:SF1">
    <property type="entry name" value="THYROID TRANSCRIPTION FACTOR 1-ASSOCIATED PROTEIN 26"/>
    <property type="match status" value="1"/>
</dbReference>
<organism evidence="2 5">
    <name type="scientific">Didymodactylos carnosus</name>
    <dbReference type="NCBI Taxonomy" id="1234261"/>
    <lineage>
        <taxon>Eukaryota</taxon>
        <taxon>Metazoa</taxon>
        <taxon>Spiralia</taxon>
        <taxon>Gnathifera</taxon>
        <taxon>Rotifera</taxon>
        <taxon>Eurotatoria</taxon>
        <taxon>Bdelloidea</taxon>
        <taxon>Philodinida</taxon>
        <taxon>Philodinidae</taxon>
        <taxon>Didymodactylos</taxon>
    </lineage>
</organism>
<accession>A0A814E610</accession>
<evidence type="ECO:0000313" key="2">
    <source>
        <dbReference type="EMBL" id="CAF0967577.1"/>
    </source>
</evidence>
<evidence type="ECO:0000313" key="4">
    <source>
        <dbReference type="EMBL" id="CAF3740940.1"/>
    </source>
</evidence>
<sequence length="99" mass="11905">MKPKLAPIQKEKEKTLRKDKITKSFNQKLRDDYLTRKEQQQAEKQANIERKKDIEQSLKQYKKTKQNKYKKIAKRTKSGQPLMKGQMELLLEKIQKSKE</sequence>
<reference evidence="2" key="1">
    <citation type="submission" date="2021-02" db="EMBL/GenBank/DDBJ databases">
        <authorList>
            <person name="Nowell W R."/>
        </authorList>
    </citation>
    <scope>NUCLEOTIDE SEQUENCE</scope>
</reference>
<protein>
    <recommendedName>
        <fullName evidence="6">Thyroid transcription factor 1-associated protein 26</fullName>
    </recommendedName>
</protein>
<dbReference type="GO" id="GO:0005634">
    <property type="term" value="C:nucleus"/>
    <property type="evidence" value="ECO:0007669"/>
    <property type="project" value="TreeGrafter"/>
</dbReference>
<dbReference type="InterPro" id="IPR013730">
    <property type="entry name" value="Fyv7/TAP26"/>
</dbReference>
<dbReference type="Proteomes" id="UP000681722">
    <property type="component" value="Unassembled WGS sequence"/>
</dbReference>
<comment type="caution">
    <text evidence="2">The sequence shown here is derived from an EMBL/GenBank/DDBJ whole genome shotgun (WGS) entry which is preliminary data.</text>
</comment>
<evidence type="ECO:0000313" key="5">
    <source>
        <dbReference type="Proteomes" id="UP000663829"/>
    </source>
</evidence>
<evidence type="ECO:0000313" key="1">
    <source>
        <dbReference type="EMBL" id="CAF0890459.1"/>
    </source>
</evidence>
<dbReference type="PANTHER" id="PTHR15657">
    <property type="entry name" value="THYROID TRANSCRIPTION FACTOR 1-ASSOCIATED PROTEIN 26"/>
    <property type="match status" value="1"/>
</dbReference>
<dbReference type="Proteomes" id="UP000682733">
    <property type="component" value="Unassembled WGS sequence"/>
</dbReference>
<dbReference type="Proteomes" id="UP000663829">
    <property type="component" value="Unassembled WGS sequence"/>
</dbReference>
<name>A0A814E610_9BILA</name>
<dbReference type="EMBL" id="CAJNOQ010002594">
    <property type="protein sequence ID" value="CAF0967577.1"/>
    <property type="molecule type" value="Genomic_DNA"/>
</dbReference>
<dbReference type="EMBL" id="CAJNOK010003170">
    <property type="protein sequence ID" value="CAF0890459.1"/>
    <property type="molecule type" value="Genomic_DNA"/>
</dbReference>
<dbReference type="EMBL" id="CAJOBC010002594">
    <property type="protein sequence ID" value="CAF3740940.1"/>
    <property type="molecule type" value="Genomic_DNA"/>
</dbReference>